<keyword evidence="3" id="KW-1185">Reference proteome</keyword>
<dbReference type="AlphaFoldDB" id="A0A1Y5SV28"/>
<dbReference type="EMBL" id="FWFT01000004">
    <property type="protein sequence ID" value="SLN49082.1"/>
    <property type="molecule type" value="Genomic_DNA"/>
</dbReference>
<dbReference type="OrthoDB" id="9785826at2"/>
<organism evidence="2 3">
    <name type="scientific">Pseudooctadecabacter jejudonensis</name>
    <dbReference type="NCBI Taxonomy" id="1391910"/>
    <lineage>
        <taxon>Bacteria</taxon>
        <taxon>Pseudomonadati</taxon>
        <taxon>Pseudomonadota</taxon>
        <taxon>Alphaproteobacteria</taxon>
        <taxon>Rhodobacterales</taxon>
        <taxon>Paracoccaceae</taxon>
        <taxon>Pseudooctadecabacter</taxon>
    </lineage>
</organism>
<evidence type="ECO:0000256" key="1">
    <source>
        <dbReference type="RuleBase" id="RU000363"/>
    </source>
</evidence>
<sequence length="212" mass="21730">MHALITGASRGIGAQMTAQLEARGDTVTAVARNGRDMSVDVGDAASIHAMAEAFGDTPLDLLVCNAGVYHDKGHQMEGGFPAQMWADTFAVNVTGVFLCVQALLPNLKAVGGKIAIISSQMGASTKAGGGAYIYRASKAAASNLAFNLATDLRADGIAVGAYHPGWVQTDMGGREAAVTPADSAAGLIARFDALNMSNTGLFETYDGQAHPA</sequence>
<dbReference type="Gene3D" id="3.40.50.720">
    <property type="entry name" value="NAD(P)-binding Rossmann-like Domain"/>
    <property type="match status" value="1"/>
</dbReference>
<dbReference type="PRINTS" id="PR00081">
    <property type="entry name" value="GDHRDH"/>
</dbReference>
<dbReference type="GO" id="GO:0016616">
    <property type="term" value="F:oxidoreductase activity, acting on the CH-OH group of donors, NAD or NADP as acceptor"/>
    <property type="evidence" value="ECO:0007669"/>
    <property type="project" value="TreeGrafter"/>
</dbReference>
<dbReference type="InterPro" id="IPR036291">
    <property type="entry name" value="NAD(P)-bd_dom_sf"/>
</dbReference>
<reference evidence="2 3" key="1">
    <citation type="submission" date="2017-03" db="EMBL/GenBank/DDBJ databases">
        <authorList>
            <person name="Afonso C.L."/>
            <person name="Miller P.J."/>
            <person name="Scott M.A."/>
            <person name="Spackman E."/>
            <person name="Goraichik I."/>
            <person name="Dimitrov K.M."/>
            <person name="Suarez D.L."/>
            <person name="Swayne D.E."/>
        </authorList>
    </citation>
    <scope>NUCLEOTIDE SEQUENCE [LARGE SCALE GENOMIC DNA]</scope>
    <source>
        <strain evidence="2 3">CECT 8397</strain>
    </source>
</reference>
<evidence type="ECO:0000313" key="3">
    <source>
        <dbReference type="Proteomes" id="UP000193623"/>
    </source>
</evidence>
<dbReference type="PANTHER" id="PTHR45458">
    <property type="entry name" value="SHORT-CHAIN DEHYDROGENASE/REDUCTASE SDR"/>
    <property type="match status" value="1"/>
</dbReference>
<name>A0A1Y5SV28_9RHOB</name>
<dbReference type="Pfam" id="PF00106">
    <property type="entry name" value="adh_short"/>
    <property type="match status" value="1"/>
</dbReference>
<dbReference type="RefSeq" id="WP_085864942.1">
    <property type="nucleotide sequence ID" value="NZ_FWFT01000004.1"/>
</dbReference>
<dbReference type="PANTHER" id="PTHR45458:SF1">
    <property type="entry name" value="SHORT CHAIN DEHYDROGENASE"/>
    <property type="match status" value="1"/>
</dbReference>
<dbReference type="InterPro" id="IPR002347">
    <property type="entry name" value="SDR_fam"/>
</dbReference>
<evidence type="ECO:0000313" key="2">
    <source>
        <dbReference type="EMBL" id="SLN49082.1"/>
    </source>
</evidence>
<dbReference type="Proteomes" id="UP000193623">
    <property type="component" value="Unassembled WGS sequence"/>
</dbReference>
<accession>A0A1Y5SV28</accession>
<dbReference type="PRINTS" id="PR00080">
    <property type="entry name" value="SDRFAMILY"/>
</dbReference>
<dbReference type="InterPro" id="IPR052184">
    <property type="entry name" value="SDR_enzymes"/>
</dbReference>
<comment type="similarity">
    <text evidence="1">Belongs to the short-chain dehydrogenases/reductases (SDR) family.</text>
</comment>
<proteinExistence type="inferred from homology"/>
<dbReference type="SUPFAM" id="SSF51735">
    <property type="entry name" value="NAD(P)-binding Rossmann-fold domains"/>
    <property type="match status" value="1"/>
</dbReference>
<gene>
    <name evidence="2" type="primary">csgA_2</name>
    <name evidence="2" type="ORF">PSJ8397_02532</name>
</gene>
<protein>
    <submittedName>
        <fullName evidence="2">C-factor</fullName>
    </submittedName>
</protein>